<dbReference type="InterPro" id="IPR001845">
    <property type="entry name" value="HTH_ArsR_DNA-bd_dom"/>
</dbReference>
<dbReference type="PANTHER" id="PTHR33154">
    <property type="entry name" value="TRANSCRIPTIONAL REGULATOR, ARSR FAMILY"/>
    <property type="match status" value="1"/>
</dbReference>
<keyword evidence="2" id="KW-0238">DNA-binding</keyword>
<keyword evidence="6" id="KW-1185">Reference proteome</keyword>
<dbReference type="CDD" id="cd00090">
    <property type="entry name" value="HTH_ARSR"/>
    <property type="match status" value="1"/>
</dbReference>
<name>A0ABV5ABU6_9BACL</name>
<evidence type="ECO:0000313" key="6">
    <source>
        <dbReference type="Proteomes" id="UP001579974"/>
    </source>
</evidence>
<comment type="caution">
    <text evidence="5">The sequence shown here is derived from an EMBL/GenBank/DDBJ whole genome shotgun (WGS) entry which is preliminary data.</text>
</comment>
<dbReference type="NCBIfam" id="NF033788">
    <property type="entry name" value="HTH_metalloreg"/>
    <property type="match status" value="1"/>
</dbReference>
<evidence type="ECO:0000256" key="2">
    <source>
        <dbReference type="ARBA" id="ARBA00023125"/>
    </source>
</evidence>
<protein>
    <submittedName>
        <fullName evidence="5">Metalloregulator ArsR/SmtB family transcription factor</fullName>
    </submittedName>
</protein>
<dbReference type="PRINTS" id="PR00778">
    <property type="entry name" value="HTHARSR"/>
</dbReference>
<keyword evidence="1" id="KW-0805">Transcription regulation</keyword>
<dbReference type="Pfam" id="PF01022">
    <property type="entry name" value="HTH_5"/>
    <property type="match status" value="1"/>
</dbReference>
<dbReference type="InterPro" id="IPR011991">
    <property type="entry name" value="ArsR-like_HTH"/>
</dbReference>
<proteinExistence type="predicted"/>
<accession>A0ABV5ABU6</accession>
<dbReference type="RefSeq" id="WP_275475213.1">
    <property type="nucleotide sequence ID" value="NZ_CP162940.1"/>
</dbReference>
<dbReference type="InterPro" id="IPR036390">
    <property type="entry name" value="WH_DNA-bd_sf"/>
</dbReference>
<evidence type="ECO:0000256" key="3">
    <source>
        <dbReference type="ARBA" id="ARBA00023163"/>
    </source>
</evidence>
<evidence type="ECO:0000256" key="1">
    <source>
        <dbReference type="ARBA" id="ARBA00023015"/>
    </source>
</evidence>
<dbReference type="InterPro" id="IPR051081">
    <property type="entry name" value="HTH_MetalResp_TranReg"/>
</dbReference>
<dbReference type="Proteomes" id="UP001579974">
    <property type="component" value="Unassembled WGS sequence"/>
</dbReference>
<sequence length="112" mass="12337">MDFESLADTLKALADPTRLRVIALLNIRDCCVCELVPLFGISQPAVSKHLSRLKAAGLVKETRKGMWVFYSLNQARLAEVGVSLKHLPDMTNELNDLKAKGLLVQCDGSVKQ</sequence>
<evidence type="ECO:0000313" key="5">
    <source>
        <dbReference type="EMBL" id="MFB5189741.1"/>
    </source>
</evidence>
<dbReference type="SUPFAM" id="SSF46785">
    <property type="entry name" value="Winged helix' DNA-binding domain"/>
    <property type="match status" value="1"/>
</dbReference>
<dbReference type="Gene3D" id="1.10.10.10">
    <property type="entry name" value="Winged helix-like DNA-binding domain superfamily/Winged helix DNA-binding domain"/>
    <property type="match status" value="1"/>
</dbReference>
<dbReference type="InterPro" id="IPR036388">
    <property type="entry name" value="WH-like_DNA-bd_sf"/>
</dbReference>
<keyword evidence="3" id="KW-0804">Transcription</keyword>
<gene>
    <name evidence="5" type="ORF">KKP3000_003018</name>
</gene>
<dbReference type="SMART" id="SM00418">
    <property type="entry name" value="HTH_ARSR"/>
    <property type="match status" value="1"/>
</dbReference>
<dbReference type="EMBL" id="JBDXSU010000003">
    <property type="protein sequence ID" value="MFB5189741.1"/>
    <property type="molecule type" value="Genomic_DNA"/>
</dbReference>
<organism evidence="5 6">
    <name type="scientific">Alicyclobacillus fastidiosus</name>
    <dbReference type="NCBI Taxonomy" id="392011"/>
    <lineage>
        <taxon>Bacteria</taxon>
        <taxon>Bacillati</taxon>
        <taxon>Bacillota</taxon>
        <taxon>Bacilli</taxon>
        <taxon>Bacillales</taxon>
        <taxon>Alicyclobacillaceae</taxon>
        <taxon>Alicyclobacillus</taxon>
    </lineage>
</organism>
<reference evidence="5 6" key="1">
    <citation type="journal article" date="2024" name="Int. J. Mol. Sci.">
        <title>Exploration of Alicyclobacillus spp. Genome in Search of Antibiotic Resistance.</title>
        <authorList>
            <person name="Bucka-Kolendo J."/>
            <person name="Kiousi D.E."/>
            <person name="Dekowska A."/>
            <person name="Mikolajczuk-Szczyrba A."/>
            <person name="Karadedos D.M."/>
            <person name="Michael P."/>
            <person name="Galanis A."/>
            <person name="Sokolowska B."/>
        </authorList>
    </citation>
    <scope>NUCLEOTIDE SEQUENCE [LARGE SCALE GENOMIC DNA]</scope>
    <source>
        <strain evidence="5 6">KKP 3000</strain>
    </source>
</reference>
<dbReference type="PANTHER" id="PTHR33154:SF18">
    <property type="entry name" value="ARSENICAL RESISTANCE OPERON REPRESSOR"/>
    <property type="match status" value="1"/>
</dbReference>
<dbReference type="PROSITE" id="PS50987">
    <property type="entry name" value="HTH_ARSR_2"/>
    <property type="match status" value="1"/>
</dbReference>
<feature type="domain" description="HTH arsR-type" evidence="4">
    <location>
        <begin position="1"/>
        <end position="92"/>
    </location>
</feature>
<evidence type="ECO:0000259" key="4">
    <source>
        <dbReference type="PROSITE" id="PS50987"/>
    </source>
</evidence>